<evidence type="ECO:0000313" key="9">
    <source>
        <dbReference type="Proteomes" id="UP000052258"/>
    </source>
</evidence>
<evidence type="ECO:0000259" key="7">
    <source>
        <dbReference type="PROSITE" id="PS51144"/>
    </source>
</evidence>
<comment type="caution">
    <text evidence="8">The sequence shown here is derived from an EMBL/GenBank/DDBJ whole genome shotgun (WGS) entry which is preliminary data.</text>
</comment>
<name>A0A0J8GCL6_9LIST</name>
<dbReference type="EMBL" id="AZHO01000030">
    <property type="protein sequence ID" value="KMT58523.1"/>
    <property type="molecule type" value="Genomic_DNA"/>
</dbReference>
<dbReference type="InterPro" id="IPR001148">
    <property type="entry name" value="CA_dom"/>
</dbReference>
<comment type="catalytic activity">
    <reaction evidence="6">
        <text>hydrogencarbonate + H(+) = CO2 + H2O</text>
        <dbReference type="Rhea" id="RHEA:10748"/>
        <dbReference type="ChEBI" id="CHEBI:15377"/>
        <dbReference type="ChEBI" id="CHEBI:15378"/>
        <dbReference type="ChEBI" id="CHEBI:16526"/>
        <dbReference type="ChEBI" id="CHEBI:17544"/>
        <dbReference type="EC" id="4.2.1.1"/>
    </reaction>
</comment>
<keyword evidence="4" id="KW-0862">Zinc</keyword>
<sequence>MPAYEINWSYKGDKGPENWGHICSDFEIAQTGEKQSPVDIQTDDVKNIDGSPIDFHYTETNFTMKRVENSVHLFPHEKDQYVTFRDDKYTLQAFHAHMPSEHHLDGESYPIEWHFVHENARGEKLVIGAFMEVGTNISIDLTNVRRAFPEVFKDFGIERELTLNVDDFLPEEKAFFSYEGSLTTPPTVEGITWIVLKNRRVFGHVAHKALEKVIGGTNRPIQELNGRKITFHK</sequence>
<dbReference type="SMART" id="SM01057">
    <property type="entry name" value="Carb_anhydrase"/>
    <property type="match status" value="1"/>
</dbReference>
<dbReference type="Proteomes" id="UP000052258">
    <property type="component" value="Unassembled WGS sequence"/>
</dbReference>
<dbReference type="Pfam" id="PF00194">
    <property type="entry name" value="Carb_anhydrase"/>
    <property type="match status" value="1"/>
</dbReference>
<dbReference type="GO" id="GO:0008270">
    <property type="term" value="F:zinc ion binding"/>
    <property type="evidence" value="ECO:0007669"/>
    <property type="project" value="InterPro"/>
</dbReference>
<organism evidence="8 9">
    <name type="scientific">Listeria fleischmannii 1991</name>
    <dbReference type="NCBI Taxonomy" id="1430899"/>
    <lineage>
        <taxon>Bacteria</taxon>
        <taxon>Bacillati</taxon>
        <taxon>Bacillota</taxon>
        <taxon>Bacilli</taxon>
        <taxon>Bacillales</taxon>
        <taxon>Listeriaceae</taxon>
        <taxon>Listeria</taxon>
    </lineage>
</organism>
<dbReference type="CDD" id="cd03124">
    <property type="entry name" value="alpha_CA_prokaryotic_like"/>
    <property type="match status" value="1"/>
</dbReference>
<comment type="similarity">
    <text evidence="1">Belongs to the alpha-carbonic anhydrase family.</text>
</comment>
<dbReference type="RefSeq" id="WP_007477638.1">
    <property type="nucleotide sequence ID" value="NZ_KQ130619.1"/>
</dbReference>
<evidence type="ECO:0000256" key="5">
    <source>
        <dbReference type="ARBA" id="ARBA00023239"/>
    </source>
</evidence>
<dbReference type="InterPro" id="IPR023561">
    <property type="entry name" value="Carbonic_anhydrase_a-class"/>
</dbReference>
<dbReference type="EC" id="4.2.1.1" evidence="2"/>
<dbReference type="SUPFAM" id="SSF51069">
    <property type="entry name" value="Carbonic anhydrase"/>
    <property type="match status" value="1"/>
</dbReference>
<keyword evidence="9" id="KW-1185">Reference proteome</keyword>
<accession>A0A0J8GCL6</accession>
<dbReference type="PANTHER" id="PTHR18952">
    <property type="entry name" value="CARBONIC ANHYDRASE"/>
    <property type="match status" value="1"/>
</dbReference>
<gene>
    <name evidence="8" type="ORF">X560_2349</name>
</gene>
<dbReference type="PANTHER" id="PTHR18952:SF265">
    <property type="entry name" value="CARBONIC ANHYDRASE"/>
    <property type="match status" value="1"/>
</dbReference>
<feature type="domain" description="Alpha-carbonic anhydrase" evidence="7">
    <location>
        <begin position="6"/>
        <end position="233"/>
    </location>
</feature>
<dbReference type="PROSITE" id="PS51144">
    <property type="entry name" value="ALPHA_CA_2"/>
    <property type="match status" value="1"/>
</dbReference>
<evidence type="ECO:0000256" key="3">
    <source>
        <dbReference type="ARBA" id="ARBA00022723"/>
    </source>
</evidence>
<evidence type="ECO:0000256" key="1">
    <source>
        <dbReference type="ARBA" id="ARBA00010718"/>
    </source>
</evidence>
<evidence type="ECO:0000256" key="4">
    <source>
        <dbReference type="ARBA" id="ARBA00022833"/>
    </source>
</evidence>
<dbReference type="InterPro" id="IPR036398">
    <property type="entry name" value="CA_dom_sf"/>
</dbReference>
<proteinExistence type="inferred from homology"/>
<dbReference type="PATRIC" id="fig|1430899.3.peg.2401"/>
<reference evidence="8 9" key="1">
    <citation type="journal article" date="2015" name="Genome Biol. Evol.">
        <title>Comparative Genomics of Listeria Sensu Lato: Genus-Wide Differences in Evolutionary Dynamics and the Progressive Gain of Complex, Potentially Pathogenicity-Related Traits through Lateral Gene Transfer.</title>
        <authorList>
            <person name="Chiara M."/>
            <person name="Caruso M."/>
            <person name="D'Erchia A.M."/>
            <person name="Manzari C."/>
            <person name="Fraccalvieri R."/>
            <person name="Goffredo E."/>
            <person name="Latorre L."/>
            <person name="Miccolupo A."/>
            <person name="Padalino I."/>
            <person name="Santagada G."/>
            <person name="Chiocco D."/>
            <person name="Pesole G."/>
            <person name="Horner D.S."/>
            <person name="Parisi A."/>
        </authorList>
    </citation>
    <scope>NUCLEOTIDE SEQUENCE [LARGE SCALE GENOMIC DNA]</scope>
    <source>
        <strain evidence="8 9">1991</strain>
    </source>
</reference>
<keyword evidence="5" id="KW-0456">Lyase</keyword>
<dbReference type="GO" id="GO:0004089">
    <property type="term" value="F:carbonate dehydratase activity"/>
    <property type="evidence" value="ECO:0007669"/>
    <property type="project" value="UniProtKB-EC"/>
</dbReference>
<protein>
    <recommendedName>
        <fullName evidence="2">carbonic anhydrase</fullName>
        <ecNumber evidence="2">4.2.1.1</ecNumber>
    </recommendedName>
</protein>
<evidence type="ECO:0000256" key="2">
    <source>
        <dbReference type="ARBA" id="ARBA00012925"/>
    </source>
</evidence>
<evidence type="ECO:0000313" key="8">
    <source>
        <dbReference type="EMBL" id="KMT58523.1"/>
    </source>
</evidence>
<dbReference type="InterPro" id="IPR041891">
    <property type="entry name" value="Alpha_CA_prokaryot-like"/>
</dbReference>
<evidence type="ECO:0000256" key="6">
    <source>
        <dbReference type="ARBA" id="ARBA00048348"/>
    </source>
</evidence>
<keyword evidence="3" id="KW-0479">Metal-binding</keyword>
<dbReference type="Gene3D" id="3.10.200.10">
    <property type="entry name" value="Alpha carbonic anhydrase"/>
    <property type="match status" value="1"/>
</dbReference>
<dbReference type="AlphaFoldDB" id="A0A0J8GCL6"/>
<dbReference type="OrthoDB" id="5327615at2"/>